<dbReference type="AlphaFoldDB" id="A0A5P1F7H3"/>
<dbReference type="EMBL" id="CM007384">
    <property type="protein sequence ID" value="ONK73357.1"/>
    <property type="molecule type" value="Genomic_DNA"/>
</dbReference>
<dbReference type="GO" id="GO:0006952">
    <property type="term" value="P:defense response"/>
    <property type="evidence" value="ECO:0007669"/>
    <property type="project" value="UniProtKB-KW"/>
</dbReference>
<evidence type="ECO:0000256" key="2">
    <source>
        <dbReference type="SAM" id="MobiDB-lite"/>
    </source>
</evidence>
<keyword evidence="5" id="KW-1185">Reference proteome</keyword>
<dbReference type="Gramene" id="ONK73357">
    <property type="protein sequence ID" value="ONK73357"/>
    <property type="gene ID" value="A4U43_C04F30260"/>
</dbReference>
<feature type="compositionally biased region" description="Polar residues" evidence="2">
    <location>
        <begin position="282"/>
        <end position="292"/>
    </location>
</feature>
<dbReference type="Gene3D" id="3.30.800.10">
    <property type="entry name" value="Phosphatidylinositol Phosphate Kinase II Beta"/>
    <property type="match status" value="1"/>
</dbReference>
<dbReference type="GO" id="GO:0005886">
    <property type="term" value="C:plasma membrane"/>
    <property type="evidence" value="ECO:0007669"/>
    <property type="project" value="TreeGrafter"/>
</dbReference>
<gene>
    <name evidence="4" type="ORF">A4U43_C04F30260</name>
</gene>
<dbReference type="InterPro" id="IPR016138">
    <property type="entry name" value="Ribosome_inactivat_prot_sub1"/>
</dbReference>
<dbReference type="GO" id="GO:0046854">
    <property type="term" value="P:phosphatidylinositol phosphate biosynthetic process"/>
    <property type="evidence" value="ECO:0007669"/>
    <property type="project" value="TreeGrafter"/>
</dbReference>
<evidence type="ECO:0000313" key="5">
    <source>
        <dbReference type="Proteomes" id="UP000243459"/>
    </source>
</evidence>
<keyword evidence="3" id="KW-0472">Membrane</keyword>
<dbReference type="Pfam" id="PF00161">
    <property type="entry name" value="RIP"/>
    <property type="match status" value="1"/>
</dbReference>
<reference evidence="5" key="1">
    <citation type="journal article" date="2017" name="Nat. Commun.">
        <title>The asparagus genome sheds light on the origin and evolution of a young Y chromosome.</title>
        <authorList>
            <person name="Harkess A."/>
            <person name="Zhou J."/>
            <person name="Xu C."/>
            <person name="Bowers J.E."/>
            <person name="Van der Hulst R."/>
            <person name="Ayyampalayam S."/>
            <person name="Mercati F."/>
            <person name="Riccardi P."/>
            <person name="McKain M.R."/>
            <person name="Kakrana A."/>
            <person name="Tang H."/>
            <person name="Ray J."/>
            <person name="Groenendijk J."/>
            <person name="Arikit S."/>
            <person name="Mathioni S.M."/>
            <person name="Nakano M."/>
            <person name="Shan H."/>
            <person name="Telgmann-Rauber A."/>
            <person name="Kanno A."/>
            <person name="Yue Z."/>
            <person name="Chen H."/>
            <person name="Li W."/>
            <person name="Chen Y."/>
            <person name="Xu X."/>
            <person name="Zhang Y."/>
            <person name="Luo S."/>
            <person name="Chen H."/>
            <person name="Gao J."/>
            <person name="Mao Z."/>
            <person name="Pires J.C."/>
            <person name="Luo M."/>
            <person name="Kudrna D."/>
            <person name="Wing R.A."/>
            <person name="Meyers B.C."/>
            <person name="Yi K."/>
            <person name="Kong H."/>
            <person name="Lavrijsen P."/>
            <person name="Sunseri F."/>
            <person name="Falavigna A."/>
            <person name="Ye Y."/>
            <person name="Leebens-Mack J.H."/>
            <person name="Chen G."/>
        </authorList>
    </citation>
    <scope>NUCLEOTIDE SEQUENCE [LARGE SCALE GENOMIC DNA]</scope>
    <source>
        <strain evidence="5">cv. DH0086</strain>
    </source>
</reference>
<dbReference type="Proteomes" id="UP000243459">
    <property type="component" value="Chromosome 4"/>
</dbReference>
<dbReference type="PANTHER" id="PTHR23086">
    <property type="entry name" value="PHOSPHATIDYLINOSITOL-4-PHOSPHATE 5-KINASE"/>
    <property type="match status" value="1"/>
</dbReference>
<feature type="region of interest" description="Disordered" evidence="2">
    <location>
        <begin position="241"/>
        <end position="306"/>
    </location>
</feature>
<feature type="transmembrane region" description="Helical" evidence="3">
    <location>
        <begin position="193"/>
        <end position="213"/>
    </location>
</feature>
<dbReference type="GO" id="GO:0030598">
    <property type="term" value="F:rRNA N-glycosylase activity"/>
    <property type="evidence" value="ECO:0007669"/>
    <property type="project" value="UniProtKB-EC"/>
</dbReference>
<protein>
    <submittedName>
        <fullName evidence="4">Uncharacterized protein</fullName>
    </submittedName>
</protein>
<dbReference type="GO" id="GO:0017148">
    <property type="term" value="P:negative regulation of translation"/>
    <property type="evidence" value="ECO:0007669"/>
    <property type="project" value="UniProtKB-KW"/>
</dbReference>
<evidence type="ECO:0000313" key="4">
    <source>
        <dbReference type="EMBL" id="ONK73357.1"/>
    </source>
</evidence>
<name>A0A5P1F7H3_ASPOF</name>
<dbReference type="InterPro" id="IPR027484">
    <property type="entry name" value="PInositol-4-P-5-kinase_N"/>
</dbReference>
<dbReference type="GO" id="GO:0090729">
    <property type="term" value="F:toxin activity"/>
    <property type="evidence" value="ECO:0007669"/>
    <property type="project" value="UniProtKB-KW"/>
</dbReference>
<keyword evidence="1" id="KW-0378">Hydrolase</keyword>
<keyword evidence="1" id="KW-0652">Protein synthesis inhibitor</keyword>
<keyword evidence="3" id="KW-0812">Transmembrane</keyword>
<keyword evidence="1" id="KW-0611">Plant defense</keyword>
<dbReference type="InterPro" id="IPR001574">
    <property type="entry name" value="Ribosome_inactivat_prot"/>
</dbReference>
<organism evidence="4 5">
    <name type="scientific">Asparagus officinalis</name>
    <name type="common">Garden asparagus</name>
    <dbReference type="NCBI Taxonomy" id="4686"/>
    <lineage>
        <taxon>Eukaryota</taxon>
        <taxon>Viridiplantae</taxon>
        <taxon>Streptophyta</taxon>
        <taxon>Embryophyta</taxon>
        <taxon>Tracheophyta</taxon>
        <taxon>Spermatophyta</taxon>
        <taxon>Magnoliopsida</taxon>
        <taxon>Liliopsida</taxon>
        <taxon>Asparagales</taxon>
        <taxon>Asparagaceae</taxon>
        <taxon>Asparagoideae</taxon>
        <taxon>Asparagus</taxon>
    </lineage>
</organism>
<dbReference type="PANTHER" id="PTHR23086:SF114">
    <property type="entry name" value="PHOSPHATIDYLINOSITOL 4-PHOSPHATE 5-KINASE 3"/>
    <property type="match status" value="1"/>
</dbReference>
<evidence type="ECO:0000256" key="1">
    <source>
        <dbReference type="RuleBase" id="RU004915"/>
    </source>
</evidence>
<dbReference type="InterPro" id="IPR023610">
    <property type="entry name" value="PInositol-4/5-P-5/4-kinase"/>
</dbReference>
<comment type="similarity">
    <text evidence="1">Belongs to the ribosome-inactivating protein family.</text>
</comment>
<dbReference type="SUPFAM" id="SSF56104">
    <property type="entry name" value="SAICAR synthase-like"/>
    <property type="match status" value="1"/>
</dbReference>
<comment type="catalytic activity">
    <reaction evidence="1">
        <text>Endohydrolysis of the N-glycosidic bond at one specific adenosine on the 28S rRNA.</text>
        <dbReference type="EC" id="3.2.2.22"/>
    </reaction>
</comment>
<sequence length="508" mass="57911">MVSAAKRSSSAEKGGFPKICIWESDGEAGDITCDIIDTLEVYRDGKLLNLGRVKGVWGERRRSPCCFRGGEVKKPGQMISKGHKNYDLMLNLQLGIRYSVRKPASTQMRELRAEDFDPREKYWTRFPPKGPKITPPHQSAEFRWKDYCPMVFRFPKKIGGNLPGVYYIRDVESDILQAVCAGICAYNHASFRLIFFLYASDIACAFVICNIWIGMKIRLGMKIPLRKKGWSTNGVDSVLGGNESEFKASPGWNEGRENPWTGNTPEIETPNVAWGGRGKQGWKSQGRGSASFSDRRGGRNNSHTPPVIAVNKDELLQMVRFVANGESHKAAGKWRSKPFPHYVELCTIFGKDRATGKKAKTADLNLHIYPVMYLVFYSGLSCNNVNVKSFRYFIFIGTLADLLGAVSRYRAYGSFHFKEKCQLLIFVLVKEAHLVLNENDPDWVEKLTWYDFVLVFNDGESRASLRIRRNQLYLQGFCVNNDSKWFELGDKRRLIKTRQRLDTSWLRA</sequence>
<dbReference type="GO" id="GO:0016308">
    <property type="term" value="F:1-phosphatidylinositol-4-phosphate 5-kinase activity"/>
    <property type="evidence" value="ECO:0007669"/>
    <property type="project" value="TreeGrafter"/>
</dbReference>
<accession>A0A5P1F7H3</accession>
<dbReference type="Gene3D" id="3.40.420.10">
    <property type="entry name" value="Ricin (A subunit), domain 1"/>
    <property type="match status" value="1"/>
</dbReference>
<keyword evidence="3" id="KW-1133">Transmembrane helix</keyword>
<evidence type="ECO:0000256" key="3">
    <source>
        <dbReference type="SAM" id="Phobius"/>
    </source>
</evidence>
<keyword evidence="1" id="KW-0800">Toxin</keyword>
<proteinExistence type="inferred from homology"/>